<dbReference type="EMBL" id="KR029598">
    <property type="protein sequence ID" value="AKH47783.1"/>
    <property type="molecule type" value="Genomic_DNA"/>
</dbReference>
<organism evidence="1">
    <name type="scientific">uncultured marine virus</name>
    <dbReference type="NCBI Taxonomy" id="186617"/>
    <lineage>
        <taxon>Viruses</taxon>
        <taxon>environmental samples</taxon>
    </lineage>
</organism>
<sequence length="65" mass="7460">MTNEKIFLLTDGCMWEINKQMGNEHPHAIEVCDIETGAIRYIQSGSKIKFIEGQITDIRSQKAYN</sequence>
<evidence type="ECO:0000313" key="1">
    <source>
        <dbReference type="EMBL" id="AKH47783.1"/>
    </source>
</evidence>
<protein>
    <submittedName>
        <fullName evidence="1">Uncharacterized protein</fullName>
    </submittedName>
</protein>
<accession>A0A0F7L8B2</accession>
<reference evidence="1" key="1">
    <citation type="journal article" date="2015" name="Front. Microbiol.">
        <title>Combining genomic sequencing methods to explore viral diversity and reveal potential virus-host interactions.</title>
        <authorList>
            <person name="Chow C.E."/>
            <person name="Winget D.M."/>
            <person name="White R.A.III."/>
            <person name="Hallam S.J."/>
            <person name="Suttle C.A."/>
        </authorList>
    </citation>
    <scope>NUCLEOTIDE SEQUENCE</scope>
    <source>
        <strain evidence="1">Oxic1_3</strain>
    </source>
</reference>
<reference evidence="1" key="2">
    <citation type="submission" date="2015-03" db="EMBL/GenBank/DDBJ databases">
        <authorList>
            <person name="Chow C.-E.T."/>
            <person name="Winget D.M."/>
            <person name="White R.A.III."/>
            <person name="Hallam S.J."/>
            <person name="Suttle C.A."/>
        </authorList>
    </citation>
    <scope>NUCLEOTIDE SEQUENCE</scope>
    <source>
        <strain evidence="1">Oxic1_3</strain>
    </source>
</reference>
<name>A0A0F7L8B2_9VIRU</name>
<proteinExistence type="predicted"/>